<dbReference type="AlphaFoldDB" id="A0A4S8PPQ2"/>
<dbReference type="GO" id="GO:1990195">
    <property type="term" value="C:macrolide transmembrane transporter complex"/>
    <property type="evidence" value="ECO:0007669"/>
    <property type="project" value="InterPro"/>
</dbReference>
<dbReference type="Gene3D" id="2.40.30.170">
    <property type="match status" value="1"/>
</dbReference>
<dbReference type="PANTHER" id="PTHR30438:SF2">
    <property type="entry name" value="MEMBRANE PROTEIN"/>
    <property type="match status" value="1"/>
</dbReference>
<dbReference type="PANTHER" id="PTHR30438">
    <property type="entry name" value="36 KDA ANTIGEN-RELATED"/>
    <property type="match status" value="1"/>
</dbReference>
<keyword evidence="1" id="KW-1133">Transmembrane helix</keyword>
<evidence type="ECO:0000313" key="3">
    <source>
        <dbReference type="Proteomes" id="UP000307378"/>
    </source>
</evidence>
<dbReference type="Gene3D" id="2.40.50.100">
    <property type="match status" value="1"/>
</dbReference>
<dbReference type="InterPro" id="IPR030190">
    <property type="entry name" value="MacA_alpha-hairpin_sf"/>
</dbReference>
<reference evidence="2 3" key="1">
    <citation type="submission" date="2019-04" db="EMBL/GenBank/DDBJ databases">
        <title>genome sequence of strain W3.</title>
        <authorList>
            <person name="Gao J."/>
            <person name="Sun J."/>
        </authorList>
    </citation>
    <scope>NUCLEOTIDE SEQUENCE [LARGE SCALE GENOMIC DNA]</scope>
    <source>
        <strain evidence="2 3">W3</strain>
    </source>
</reference>
<accession>A0A4S8PPQ2</accession>
<dbReference type="Gene3D" id="6.10.140.1990">
    <property type="match status" value="1"/>
</dbReference>
<name>A0A4S8PPQ2_9HYPH</name>
<dbReference type="GO" id="GO:0019898">
    <property type="term" value="C:extrinsic component of membrane"/>
    <property type="evidence" value="ECO:0007669"/>
    <property type="project" value="InterPro"/>
</dbReference>
<evidence type="ECO:0000313" key="2">
    <source>
        <dbReference type="EMBL" id="THV33033.1"/>
    </source>
</evidence>
<gene>
    <name evidence="2" type="ORF">FAA86_19280</name>
</gene>
<evidence type="ECO:0000256" key="1">
    <source>
        <dbReference type="SAM" id="Phobius"/>
    </source>
</evidence>
<keyword evidence="1" id="KW-0812">Transmembrane</keyword>
<sequence>MAKGRSGWLVALIVIVAGGAAYYAWKTYEGDGLPANIAHGNGRIEAVEIDISTKTGGRVRDILVGEGDFVTTGQVLAVMDTSQLDARRRQAVAEHRRALIGVDTAKSVVAQRQAEREAALASVAQREAQLNSAETRLARTERLMESRTTSQQAVDDDQAAAASARAALAAAKAQVAASEAAIGAARAQVIDAEAAVAAAAAAIDSIDADIADSTLRSPRDGRVQYRVAQLGEVLGAGGRVLNIVDLSDVYMAFFLPTAEVGRIALGSEARIVLDAAPAYTIPASVSFVADVAQFTPKTVETDEEREKLMFRVKAQIPQALLKKYIQQVKTGLPGIAYVNLDPQAAWPESLTATLVQ</sequence>
<organism evidence="2 3">
    <name type="scientific">Rhizobium rosettiformans W3</name>
    <dbReference type="NCBI Taxonomy" id="538378"/>
    <lineage>
        <taxon>Bacteria</taxon>
        <taxon>Pseudomonadati</taxon>
        <taxon>Pseudomonadota</taxon>
        <taxon>Alphaproteobacteria</taxon>
        <taxon>Hyphomicrobiales</taxon>
        <taxon>Rhizobiaceae</taxon>
        <taxon>Rhizobium/Agrobacterium group</taxon>
        <taxon>Rhizobium</taxon>
    </lineage>
</organism>
<dbReference type="Proteomes" id="UP000307378">
    <property type="component" value="Unassembled WGS sequence"/>
</dbReference>
<dbReference type="EMBL" id="STGU01000012">
    <property type="protein sequence ID" value="THV33033.1"/>
    <property type="molecule type" value="Genomic_DNA"/>
</dbReference>
<comment type="caution">
    <text evidence="2">The sequence shown here is derived from an EMBL/GenBank/DDBJ whole genome shotgun (WGS) entry which is preliminary data.</text>
</comment>
<feature type="transmembrane region" description="Helical" evidence="1">
    <location>
        <begin position="7"/>
        <end position="25"/>
    </location>
</feature>
<dbReference type="GO" id="GO:0005886">
    <property type="term" value="C:plasma membrane"/>
    <property type="evidence" value="ECO:0007669"/>
    <property type="project" value="TreeGrafter"/>
</dbReference>
<proteinExistence type="predicted"/>
<keyword evidence="1" id="KW-0472">Membrane</keyword>
<dbReference type="SUPFAM" id="SSF111369">
    <property type="entry name" value="HlyD-like secretion proteins"/>
    <property type="match status" value="3"/>
</dbReference>
<dbReference type="GO" id="GO:1990961">
    <property type="term" value="P:xenobiotic detoxification by transmembrane export across the plasma membrane"/>
    <property type="evidence" value="ECO:0007669"/>
    <property type="project" value="InterPro"/>
</dbReference>
<protein>
    <submittedName>
        <fullName evidence="2">HlyD family efflux transporter periplasmic adaptor subunit</fullName>
    </submittedName>
</protein>
<dbReference type="RefSeq" id="WP_136542731.1">
    <property type="nucleotide sequence ID" value="NZ_STGU01000012.1"/>
</dbReference>